<dbReference type="EMBL" id="JANBVB010002224">
    <property type="protein sequence ID" value="KAJ2887473.1"/>
    <property type="molecule type" value="Genomic_DNA"/>
</dbReference>
<keyword evidence="2" id="KW-1185">Reference proteome</keyword>
<dbReference type="Proteomes" id="UP001139981">
    <property type="component" value="Unassembled WGS sequence"/>
</dbReference>
<reference evidence="1" key="1">
    <citation type="submission" date="2022-07" db="EMBL/GenBank/DDBJ databases">
        <title>Phylogenomic reconstructions and comparative analyses of Kickxellomycotina fungi.</title>
        <authorList>
            <person name="Reynolds N.K."/>
            <person name="Stajich J.E."/>
            <person name="Barry K."/>
            <person name="Grigoriev I.V."/>
            <person name="Crous P."/>
            <person name="Smith M.E."/>
        </authorList>
    </citation>
    <scope>NUCLEOTIDE SEQUENCE</scope>
    <source>
        <strain evidence="1">CBS 190363</strain>
    </source>
</reference>
<gene>
    <name evidence="1" type="ORF">IWW38_005134</name>
</gene>
<accession>A0ACC1LWP6</accession>
<protein>
    <submittedName>
        <fullName evidence="1">Uncharacterized protein</fullName>
    </submittedName>
</protein>
<evidence type="ECO:0000313" key="2">
    <source>
        <dbReference type="Proteomes" id="UP001139981"/>
    </source>
</evidence>
<name>A0ACC1LWP6_9FUNG</name>
<feature type="non-terminal residue" evidence="1">
    <location>
        <position position="52"/>
    </location>
</feature>
<sequence>MPSLPFEDPLIVAALAAAFTPGVAGAVLPPVDDEEDEISKAPLLLRGRKCGL</sequence>
<proteinExistence type="predicted"/>
<organism evidence="1 2">
    <name type="scientific">Coemansia aciculifera</name>
    <dbReference type="NCBI Taxonomy" id="417176"/>
    <lineage>
        <taxon>Eukaryota</taxon>
        <taxon>Fungi</taxon>
        <taxon>Fungi incertae sedis</taxon>
        <taxon>Zoopagomycota</taxon>
        <taxon>Kickxellomycotina</taxon>
        <taxon>Kickxellomycetes</taxon>
        <taxon>Kickxellales</taxon>
        <taxon>Kickxellaceae</taxon>
        <taxon>Coemansia</taxon>
    </lineage>
</organism>
<evidence type="ECO:0000313" key="1">
    <source>
        <dbReference type="EMBL" id="KAJ2887473.1"/>
    </source>
</evidence>
<comment type="caution">
    <text evidence="1">The sequence shown here is derived from an EMBL/GenBank/DDBJ whole genome shotgun (WGS) entry which is preliminary data.</text>
</comment>